<keyword evidence="2" id="KW-1185">Reference proteome</keyword>
<dbReference type="RefSeq" id="WP_024332449.1">
    <property type="nucleotide sequence ID" value="NZ_JASOXK010000005.1"/>
</dbReference>
<evidence type="ECO:0000313" key="1">
    <source>
        <dbReference type="EMBL" id="PKY72358.1"/>
    </source>
</evidence>
<dbReference type="InterPro" id="IPR010982">
    <property type="entry name" value="Lambda_DNA-bd_dom_sf"/>
</dbReference>
<evidence type="ECO:0000313" key="2">
    <source>
        <dbReference type="Proteomes" id="UP000235122"/>
    </source>
</evidence>
<dbReference type="GO" id="GO:0003677">
    <property type="term" value="F:DNA binding"/>
    <property type="evidence" value="ECO:0007669"/>
    <property type="project" value="InterPro"/>
</dbReference>
<dbReference type="Gene3D" id="1.10.260.40">
    <property type="entry name" value="lambda repressor-like DNA-binding domains"/>
    <property type="match status" value="1"/>
</dbReference>
<dbReference type="Proteomes" id="UP000235122">
    <property type="component" value="Unassembled WGS sequence"/>
</dbReference>
<dbReference type="AlphaFoldDB" id="A0A2I1IMJ6"/>
<protein>
    <submittedName>
        <fullName evidence="1">Transcriptional regulator</fullName>
    </submittedName>
</protein>
<organism evidence="1 2">
    <name type="scientific">Winkia neuii</name>
    <dbReference type="NCBI Taxonomy" id="33007"/>
    <lineage>
        <taxon>Bacteria</taxon>
        <taxon>Bacillati</taxon>
        <taxon>Actinomycetota</taxon>
        <taxon>Actinomycetes</taxon>
        <taxon>Actinomycetales</taxon>
        <taxon>Actinomycetaceae</taxon>
        <taxon>Winkia</taxon>
    </lineage>
</organism>
<comment type="caution">
    <text evidence="1">The sequence shown here is derived from an EMBL/GenBank/DDBJ whole genome shotgun (WGS) entry which is preliminary data.</text>
</comment>
<name>A0A2I1IMJ6_9ACTO</name>
<dbReference type="EMBL" id="PKKO01000003">
    <property type="protein sequence ID" value="PKY72358.1"/>
    <property type="molecule type" value="Genomic_DNA"/>
</dbReference>
<dbReference type="GeneID" id="35865875"/>
<dbReference type="SUPFAM" id="SSF47413">
    <property type="entry name" value="lambda repressor-like DNA-binding domains"/>
    <property type="match status" value="1"/>
</dbReference>
<dbReference type="InterPro" id="IPR001387">
    <property type="entry name" value="Cro/C1-type_HTH"/>
</dbReference>
<proteinExistence type="predicted"/>
<reference evidence="1 2" key="1">
    <citation type="submission" date="2017-12" db="EMBL/GenBank/DDBJ databases">
        <title>Phylogenetic diversity of female urinary microbiome.</title>
        <authorList>
            <person name="Thomas-White K."/>
            <person name="Wolfe A.J."/>
        </authorList>
    </citation>
    <scope>NUCLEOTIDE SEQUENCE [LARGE SCALE GENOMIC DNA]</scope>
    <source>
        <strain evidence="1 2">UMB0402</strain>
    </source>
</reference>
<sequence>MNSATFKTYRETLGLEVKDLAAWMGVDRKTVQRWENPQAGDVPAWAARKMLERWDRLIFSISSALEYLDQQEQEQGSAPEAVEMQRFKTDASCQRVNGLGTDAKRHAISVGIIAAALQAGGYETRLDWVPVEP</sequence>
<gene>
    <name evidence="1" type="ORF">CYJ19_05820</name>
</gene>
<dbReference type="CDD" id="cd00093">
    <property type="entry name" value="HTH_XRE"/>
    <property type="match status" value="1"/>
</dbReference>
<accession>A0A2I1IMJ6</accession>